<dbReference type="SUPFAM" id="SSF49785">
    <property type="entry name" value="Galactose-binding domain-like"/>
    <property type="match status" value="1"/>
</dbReference>
<evidence type="ECO:0000256" key="1">
    <source>
        <dbReference type="ARBA" id="ARBA00022729"/>
    </source>
</evidence>
<protein>
    <submittedName>
        <fullName evidence="3">Glycoside hydrolase</fullName>
    </submittedName>
</protein>
<dbReference type="EMBL" id="JAHWXH010000001">
    <property type="protein sequence ID" value="MDS0245057.1"/>
    <property type="molecule type" value="Genomic_DNA"/>
</dbReference>
<comment type="caution">
    <text evidence="3">The sequence shown here is derived from an EMBL/GenBank/DDBJ whole genome shotgun (WGS) entry which is preliminary data.</text>
</comment>
<dbReference type="PANTHER" id="PTHR43817:SF1">
    <property type="entry name" value="HYDROLASE, FAMILY 43, PUTATIVE (AFU_ORTHOLOGUE AFUA_3G01660)-RELATED"/>
    <property type="match status" value="1"/>
</dbReference>
<dbReference type="NCBIfam" id="NF045579">
    <property type="entry name" value="rhamnoside_JR"/>
    <property type="match status" value="1"/>
</dbReference>
<dbReference type="PANTHER" id="PTHR43817">
    <property type="entry name" value="GLYCOSYL HYDROLASE"/>
    <property type="match status" value="1"/>
</dbReference>
<dbReference type="AlphaFoldDB" id="A0AAJ2HCM8"/>
<accession>A0AAJ2HCM8</accession>
<dbReference type="InterPro" id="IPR008979">
    <property type="entry name" value="Galactose-bd-like_sf"/>
</dbReference>
<dbReference type="GO" id="GO:0016787">
    <property type="term" value="F:hydrolase activity"/>
    <property type="evidence" value="ECO:0007669"/>
    <property type="project" value="UniProtKB-KW"/>
</dbReference>
<proteinExistence type="predicted"/>
<sequence>MDGNVDPEGIVRDLEWMHRVGLRGAQVFDGGMGVPPVVDAPVRPGTDAWADAVDTAARVASERGMELAVATSSGWSAAGGPWVTPEDAMKKVVSSSTRVTGGARVEVTLPPLPDTPGPCQDAPRWGEGDGIRWSTDWRVLAVPAEAARHPLHPDVVRTSADSGSEAATLTDGSFAAGLSLPRAAETPSSAWIEQVFAEPVEVRSVVVGLPGPSGFGAAPAPRARLQASPDGETWTDVVALDVTTVPVRTASFAPVRAPRFRLLLEGAPLASALPAMAPGVRVPPVLRGHDAFLVTQFSLRSAARVHLAEVKSGLGVVPDFYAVDTPVSTGTTGAIDPAHVIDVTAHMRDGVLTWDAPDGEWEIIRLGASLTGATNGPAPADATGLEVDKLDGARVRAYLRTHLARIGDGAEGAAAFSALVSDSIETGAQNFTPAVAEEFRARRGYDPTPYLPTLVGAIVGDAATSDRFLYDYRRTIADLLAAEYYGTLAAEAAASGMTLYSEALEDARPQLGDDLAMRAHADVPMGAMWAFEPADGPRPTYVADLRGAASVAHVYGRRWVGSEAFTSFGQPWTATPASLKHIADLQLALGVTRFLIHTSAHQPITTPPPGLALAPFLGQTFTALETWAEMAGPWVDYLAGCSAVLSLGMPLVRVAVFVGEEAPVTGLFAEKVDTAVPAGIGADYVGFDALVDVLRVEDGRLHARGASYDLLHLGGSSRRMTLAALRRIQELVDGGATVVGHPPEGSPSLSDDPAEVARAIERLWSGRPTRGRVLVTDLSAALEALGIRPELEVDDGDLRRIDRRLADGVVTFLANPRGTPRRVALRSPAEHLSVWDPVARRRWTPADGILELPPFGSVFVVTTDTPQTDAAASTPMTRRVAPAPVAGWTLDVDDRTIPLPNGPVAWTDLDDALRGFSGIGTYRATLAAATADAEPGADLVLDLGVVHGIARVTCNGVDCGVAWTTPYRVDVGSAWRAGANDVRVDVATPWRNRLIAEAAEPSGEIFAPMAAVFEPNATPIAAGLAGPIAVISAS</sequence>
<evidence type="ECO:0000313" key="3">
    <source>
        <dbReference type="EMBL" id="MDS0245057.1"/>
    </source>
</evidence>
<dbReference type="Pfam" id="PF17132">
    <property type="entry name" value="Glyco_hydro_106"/>
    <property type="match status" value="1"/>
</dbReference>
<dbReference type="Proteomes" id="UP001183582">
    <property type="component" value="Unassembled WGS sequence"/>
</dbReference>
<evidence type="ECO:0000313" key="4">
    <source>
        <dbReference type="Proteomes" id="UP001183582"/>
    </source>
</evidence>
<dbReference type="Gene3D" id="2.60.120.260">
    <property type="entry name" value="Galactose-binding domain-like"/>
    <property type="match status" value="2"/>
</dbReference>
<evidence type="ECO:0000256" key="2">
    <source>
        <dbReference type="ARBA" id="ARBA00022801"/>
    </source>
</evidence>
<gene>
    <name evidence="3" type="ORF">KZC50_05455</name>
</gene>
<keyword evidence="2 3" id="KW-0378">Hydrolase</keyword>
<name>A0AAJ2HCM8_9MICO</name>
<reference evidence="3 4" key="1">
    <citation type="submission" date="2021-06" db="EMBL/GenBank/DDBJ databases">
        <title>Genome-based taxonomic framework of Microbacterium strains isolated from marine environment, the description of four new species and reclassification of four preexisting species.</title>
        <authorList>
            <person name="Lee S.D."/>
            <person name="Kim S.-M."/>
            <person name="Byeon Y.-S."/>
            <person name="Yang H.L."/>
            <person name="Kim I.S."/>
        </authorList>
    </citation>
    <scope>NUCLEOTIDE SEQUENCE [LARGE SCALE GENOMIC DNA]</scope>
    <source>
        <strain evidence="3 4">KACC 20514</strain>
    </source>
</reference>
<organism evidence="3 4">
    <name type="scientific">Microbacterium aurantiacum</name>
    <dbReference type="NCBI Taxonomy" id="162393"/>
    <lineage>
        <taxon>Bacteria</taxon>
        <taxon>Bacillati</taxon>
        <taxon>Actinomycetota</taxon>
        <taxon>Actinomycetes</taxon>
        <taxon>Micrococcales</taxon>
        <taxon>Microbacteriaceae</taxon>
        <taxon>Microbacterium</taxon>
    </lineage>
</organism>
<keyword evidence="1" id="KW-0732">Signal</keyword>